<dbReference type="Proteomes" id="UP001162501">
    <property type="component" value="Chromosome 7"/>
</dbReference>
<organism evidence="1 2">
    <name type="scientific">Rangifer tarandus platyrhynchus</name>
    <name type="common">Svalbard reindeer</name>
    <dbReference type="NCBI Taxonomy" id="3082113"/>
    <lineage>
        <taxon>Eukaryota</taxon>
        <taxon>Metazoa</taxon>
        <taxon>Chordata</taxon>
        <taxon>Craniata</taxon>
        <taxon>Vertebrata</taxon>
        <taxon>Euteleostomi</taxon>
        <taxon>Mammalia</taxon>
        <taxon>Eutheria</taxon>
        <taxon>Laurasiatheria</taxon>
        <taxon>Artiodactyla</taxon>
        <taxon>Ruminantia</taxon>
        <taxon>Pecora</taxon>
        <taxon>Cervidae</taxon>
        <taxon>Odocoileinae</taxon>
        <taxon>Rangifer</taxon>
    </lineage>
</organism>
<proteinExistence type="predicted"/>
<evidence type="ECO:0000313" key="2">
    <source>
        <dbReference type="Proteomes" id="UP001162501"/>
    </source>
</evidence>
<evidence type="ECO:0000313" key="1">
    <source>
        <dbReference type="EMBL" id="CAN0555705.1"/>
    </source>
</evidence>
<accession>A0AC60A4N3</accession>
<name>A0AC60A4N3_RANTA</name>
<reference evidence="1" key="2">
    <citation type="submission" date="2025-03" db="EMBL/GenBank/DDBJ databases">
        <authorList>
            <consortium name="ELIXIR-Norway"/>
            <consortium name="Elixir Norway"/>
        </authorList>
    </citation>
    <scope>NUCLEOTIDE SEQUENCE</scope>
</reference>
<protein>
    <submittedName>
        <fullName evidence="1">Uncharacterized protein</fullName>
    </submittedName>
</protein>
<gene>
    <name evidence="1" type="ORF">MRATA1EN22A_LOCUS26866</name>
</gene>
<feature type="non-terminal residue" evidence="1">
    <location>
        <position position="99"/>
    </location>
</feature>
<feature type="non-terminal residue" evidence="1">
    <location>
        <position position="1"/>
    </location>
</feature>
<sequence length="99" mass="10542">VEDAARGSLAARGWLSRLDPDLSWAALCWPRGEARGRCGSKPGPALGAGHCGPRNILETGGPQGGAHRGARLAGQVSTVVEQQRVQRALCPRPPWRERL</sequence>
<dbReference type="EMBL" id="OX596091">
    <property type="protein sequence ID" value="CAN0555705.1"/>
    <property type="molecule type" value="Genomic_DNA"/>
</dbReference>
<reference evidence="1" key="1">
    <citation type="submission" date="2023-05" db="EMBL/GenBank/DDBJ databases">
        <authorList>
            <consortium name="ELIXIR-Norway"/>
        </authorList>
    </citation>
    <scope>NUCLEOTIDE SEQUENCE</scope>
</reference>